<dbReference type="OrthoDB" id="7476497at2759"/>
<accession>A0A8S3WJA1</accession>
<name>A0A8S3WJA1_PARAO</name>
<proteinExistence type="predicted"/>
<dbReference type="AlphaFoldDB" id="A0A8S3WJA1"/>
<evidence type="ECO:0000313" key="1">
    <source>
        <dbReference type="EMBL" id="CAG4961016.1"/>
    </source>
</evidence>
<keyword evidence="2" id="KW-1185">Reference proteome</keyword>
<protein>
    <submittedName>
        <fullName evidence="1">(apollo) hypothetical protein</fullName>
    </submittedName>
</protein>
<evidence type="ECO:0000313" key="2">
    <source>
        <dbReference type="Proteomes" id="UP000691718"/>
    </source>
</evidence>
<sequence length="357" mass="41474">MIIANLVRSVRVCIMKNHKHRFANKPELYAGWLLDMKTLAKHLTDEEIKEVVLKLARAEYLYNLFSYKNVEPLIKKLSVDERASFKKQVFVQNEIGTKVSTWLYQPPSPPSGPECEVLDSIFDDVKHKPDKYKDIEPPNFKRRIQNKCGAPMRSDIAYCMVGDCFPRSRKTLLDQLFDRYRFYSFDRKMFELRKLLMAEGSVKNREFMMLVLVSKYGENMDQVNKLIILLVERHKTEPSNLRAAIVRSLVVRACVWRLPPRAWSLLLDFGRELGLEEASQIICLEGMHAAVLRTLLSGEECPLSLKAAYLDNFSILTNNIGIQLRRKVSFIDFSMNELPDANYSAKPLRFLKQIHHI</sequence>
<dbReference type="Proteomes" id="UP000691718">
    <property type="component" value="Unassembled WGS sequence"/>
</dbReference>
<organism evidence="1 2">
    <name type="scientific">Parnassius apollo</name>
    <name type="common">Apollo butterfly</name>
    <name type="synonym">Papilio apollo</name>
    <dbReference type="NCBI Taxonomy" id="110799"/>
    <lineage>
        <taxon>Eukaryota</taxon>
        <taxon>Metazoa</taxon>
        <taxon>Ecdysozoa</taxon>
        <taxon>Arthropoda</taxon>
        <taxon>Hexapoda</taxon>
        <taxon>Insecta</taxon>
        <taxon>Pterygota</taxon>
        <taxon>Neoptera</taxon>
        <taxon>Endopterygota</taxon>
        <taxon>Lepidoptera</taxon>
        <taxon>Glossata</taxon>
        <taxon>Ditrysia</taxon>
        <taxon>Papilionoidea</taxon>
        <taxon>Papilionidae</taxon>
        <taxon>Parnassiinae</taxon>
        <taxon>Parnassini</taxon>
        <taxon>Parnassius</taxon>
        <taxon>Parnassius</taxon>
    </lineage>
</organism>
<gene>
    <name evidence="1" type="ORF">PAPOLLO_LOCUS6490</name>
</gene>
<comment type="caution">
    <text evidence="1">The sequence shown here is derived from an EMBL/GenBank/DDBJ whole genome shotgun (WGS) entry which is preliminary data.</text>
</comment>
<reference evidence="1" key="1">
    <citation type="submission" date="2021-04" db="EMBL/GenBank/DDBJ databases">
        <authorList>
            <person name="Tunstrom K."/>
        </authorList>
    </citation>
    <scope>NUCLEOTIDE SEQUENCE</scope>
</reference>
<dbReference type="EMBL" id="CAJQZP010000419">
    <property type="protein sequence ID" value="CAG4961016.1"/>
    <property type="molecule type" value="Genomic_DNA"/>
</dbReference>